<comment type="similarity">
    <text evidence="1">Belongs to the VPS13 family.</text>
</comment>
<dbReference type="PaxDb" id="2903-EOD25324"/>
<dbReference type="PANTHER" id="PTHR16166:SF93">
    <property type="entry name" value="INTERMEMBRANE LIPID TRANSFER PROTEIN VPS13"/>
    <property type="match status" value="1"/>
</dbReference>
<feature type="domain" description="GRAM" evidence="3">
    <location>
        <begin position="2024"/>
        <end position="2093"/>
    </location>
</feature>
<feature type="region of interest" description="Disordered" evidence="2">
    <location>
        <begin position="413"/>
        <end position="452"/>
    </location>
</feature>
<proteinExistence type="inferred from homology"/>
<feature type="region of interest" description="Disordered" evidence="2">
    <location>
        <begin position="3149"/>
        <end position="3183"/>
    </location>
</feature>
<dbReference type="GO" id="GO:0006623">
    <property type="term" value="P:protein targeting to vacuole"/>
    <property type="evidence" value="ECO:0007669"/>
    <property type="project" value="TreeGrafter"/>
</dbReference>
<feature type="region of interest" description="Disordered" evidence="2">
    <location>
        <begin position="752"/>
        <end position="778"/>
    </location>
</feature>
<sequence>MLSALERLIIWLLRPILRRLLGRKASSVDMELQSGVLRLSDVELSRKTLAGLSLPLTISSATVRKLEVLLPWRKGVQLSTPFVVRIDGVSAVLCARMEAADEAVGEGRKQQHESQPQPRAEQRESSRAWLARRKAARLGATATASKEPAAAEEEAPPRLDAAQQRALLDMVLRSLTVTITNVSLRLEEGSGSVAESGAPARSGARLSWLEARLEAASLRCRRDARLPGLLAVIPLPAWLPWLSRRKAAGSREQEAAIELEATVSARWRDGEGEAGGAAPEAESAASEASVLLPAAALEFGVRLARRAAHAESLERHRHLRPPVRVSHPRGVAAEWWRYAGTAVLLDLGEGRRAASAAEVRRRAGALSQYEAELLRLGWGAGGELPTPSAAQLALEEQLDERLLLRARERAAEKRAAERAAGQRARREGEAPPTSPDRGGGSGSGGGTSTDGEAGLERLQLSASLKLTARGVCVWLPLAAPGERFAAGEVSLKPRRGSPSACAASLGLSVGRVSADVDHCLTRGDAGSSSSSGGGEVGTSSRVSAGIEAVSVFYTGLSTGLSARSGPGEGDGAGYLLRVLSGAAPSAPPPRRRKSTDLTTPPRDFEAGGGRSHAPGGAETAPALQLTASLETSGGATTHATVGLCVAHPTTLSLELGLLPLLASTAAALRPPPAPAPFRLHPREEEEHLAAAVERLARRDLDLARVPDADKGLTTPPASPPAAARMIGVQLDVVSPALELGTHLASLAAPLAPSHAGDRHPGETAAAATVAKAPTAEGSGGLGGLLERASVRLQLREIEVSLALADTLADREDDIDAGGGGERRRAAEHSATGPEEGEAATASLVVRVAPLDVDLAADASGVELKVAVGRLLVLDRRRGVPAAASAALDVEAAAAAEMPLGVRVAVEGGRCVSDEARSDAACMPTSPLLCLRKRREEAEGGGSTSLVVLADASSVQLGWSPGLVAVCYRTLGEAKQAIAEAEADASSGARSVEVDARVGVLSLALRAEPLPGPWPGADWDVAAGETFEVVLPFEGRPAPPIVLILADALRLELRRAVPAGGGRTDLSLAIATSVRELSVPEDQGSRAASFSMGSATAGVLDVTVDVSPVCFDMRIAPMLRGIEYIERGIRKPLALLIMPTVSDGALEFRAVDVSVASTSVSESTLLDLITELPELSLTLRKPLSNLAASKANVPLQQLDINLPDATAHLGLCPADVALLLGVWLDNLNVFPLLPKGKVEFDRRKTVMMRICVRLTQAALWLHDVEGHRALLRLRLDDVRVTVSKALDTKTQISVTLGSLSAHVNAVTADGDAAWLPMLAPPLDGPAAAAEASAAVGAAAEATAGAATPKDADGARPADTGVAIAVATKGEEPDEVDISLGRLCVSLHAEPLMRLTEFGAFAGSCCSAGASSVGSSAVVESTVGSTLRLAVPMIQLVVSEPSPAAVRDADGTCDDGGGAGPLPMSLHCARDVLPRIIALHFGLTLELSKAAANYDEAAAQSKTEQMTLVLRHHHACAPLGYHELPAPDATLLSPAAHEARAPGGLCTLRALPSAADSTAALLEPFKLHASQSQRLSRRHASLMLEQPIRLSLSRETLPCVPTPLTPTKPAALGTGSSSASLGVAPDEQLSAIGSIPGVEVTLLSADRLPLPLVQLALGGEGQPITVAVEQASSALPLLAEACVPLSARWHNAGLLCWEPLIEPADIQLKAQQSSAGSALTTINVGLSSPLELNLSDSMLRDAQVNLRAGLAARAVRLAHNETGESLDYWATEGETGSGPERDGQQGFGGGGGRWGGDKSGGREVRAPPDAPCRLAAGGTARLDLWDRAAAARMAVGGWCEDLPRRLTVQIEGAAPFAGLVVNQPGTSVIPVTVADEGAAPAPLARALVCEVEDRDGGTWLVIRSMMSLVNCTQRTLAVDMDLPGEPLQHAGLLRPGGGTLPAEEEAAWRSLSGAPESEHLVKLVTCTLSASEASVLSKATATAHAGDLYLGSAALYFLGSRTAFVKERRELSLPYSSIADRLTENVALRSKFGLEHDPSLFVLAEFGCALVHAEGSSKGKLYVTQRYLCFKGSLFGRETRAVYAFDEVLSVEPCESPAPNSISLACTTSEERFTFFGARAPVLAILSQMLAVSRGDHLLPTEMGAAPSAPPELTPSPFLERPRVPLQPFVVRPLPLGERCHLLATCWRFPVKATSVTGCPATVLLQAPAAVQNLLPEPLEWRITSGRGEPPVARDELPPHGELHEICCMVAGGRYALQLRLPGYDWSSPIDLDSRGRLAAADRLEMVRLRPRQHVRQEFAENGRRRDKNSVLRLLVQLRSGCRCARQLLQEEESRLNDNQTLLQSVGPGARHAIAVRVAPDALELGASAARSLRAGRYDLALHLAPLQGADHGRIKVVTFVQRFWLSNRVGLALECEQHDPKSGGLGSTAKAAAAAQEPSDADAAARAKASGRERSTSRIIRRTREVVPRDRTAAPLAAGERAPWHWPSTKEESLLRVRPAPGQGERGFVPGPDEGWSSAFPIDAPGSFLVFCWQGVPPEEEGWWPSLLRLLVSVELVDARIEVTFELAPPSVPSPIRVDNQTSFVATFWQRGVERAAASPHRVAASRAAPFAWAESALDHTLCVSLHRSSEAGRAHGAAVPVVEAQPVNLDAFDQSLALGSHRPAAARGVSTDSGRPSAEEEGEDESLLERSNSRRRKGSSSRRQEETVAWATVELLDGVRVLTLTEERPPAAMSSLSVDEANLIIVVDVVGVGLSVVHAAGGEECLYVSATGLKLDAVLSTTAATFEFALSSFQIDNQLQYATLPAVLSLADPNPKPGTHALHLSVVKQLRAAGAAVDWWEYASCRLLELELAAEPILIQALLDFAYAARLPSLIRLLNGSQARLQYFRRLELHPVRLSITFHHNNNLGLERGAPLLLVPIPHIDDAAIHLSALLREHLVGTAEELALTLLNHYKFSLLRQLMLVLLQVDMLGDPVGFMRSWGTGVKDLFYLPAKAVVQRPREFGRAVAAGSASFAKNSIGAPINSIGKFVGGLERATDRALAAMDMGKSGGRWAQARESERRHGLDSRGAKAAAKESGRHLVDGTTKLGLGILSGVVGIVREPVKGAMSDGMRGFSIGVGKGIAGAAIRPTAGALAFASGMTGAVQGLGGETEATSTHSARVGRRRPPRRLQPNTAAAGAPQRRLVPYSLSEALAQQVLHSAGEGRYASEALLHFELLTPPAPSPPPGEGSRARAAVLVLTGVRLLVVDTGSWTATLNLQLRKVAGAEPDGDRLLLASSIVSSETSERRMLRGGGAPVEKRVRVACYSEQLAADLASRITTASFYARTRRTVLQQSRALTRGGLGESSSSAATALGREMSELSASTSLWDESEDSHGGVAPRSLTPSSILEQEEEGNPAAAR</sequence>
<keyword evidence="5" id="KW-1185">Reference proteome</keyword>
<feature type="region of interest" description="Disordered" evidence="2">
    <location>
        <begin position="811"/>
        <end position="838"/>
    </location>
</feature>
<name>A0A0D3JP89_EMIH1</name>
<dbReference type="HOGENOM" id="CLU_224981_0_0_1"/>
<feature type="region of interest" description="Disordered" evidence="2">
    <location>
        <begin position="1765"/>
        <end position="1808"/>
    </location>
</feature>
<dbReference type="KEGG" id="ehx:EMIHUDRAFT_237857"/>
<dbReference type="Proteomes" id="UP000013827">
    <property type="component" value="Unassembled WGS sequence"/>
</dbReference>
<dbReference type="eggNOG" id="KOG1809">
    <property type="taxonomic scope" value="Eukaryota"/>
</dbReference>
<dbReference type="RefSeq" id="XP_005777753.1">
    <property type="nucleotide sequence ID" value="XM_005777696.1"/>
</dbReference>
<protein>
    <recommendedName>
        <fullName evidence="3">GRAM domain-containing protein</fullName>
    </recommendedName>
</protein>
<feature type="region of interest" description="Disordered" evidence="2">
    <location>
        <begin position="3340"/>
        <end position="3403"/>
    </location>
</feature>
<feature type="region of interest" description="Disordered" evidence="2">
    <location>
        <begin position="2418"/>
        <end position="2458"/>
    </location>
</feature>
<feature type="compositionally biased region" description="Basic and acidic residues" evidence="2">
    <location>
        <begin position="1793"/>
        <end position="1804"/>
    </location>
</feature>
<feature type="region of interest" description="Disordered" evidence="2">
    <location>
        <begin position="104"/>
        <end position="126"/>
    </location>
</feature>
<evidence type="ECO:0000259" key="3">
    <source>
        <dbReference type="SMART" id="SM00568"/>
    </source>
</evidence>
<evidence type="ECO:0000256" key="1">
    <source>
        <dbReference type="ARBA" id="ARBA00006545"/>
    </source>
</evidence>
<accession>A0A0D3JP89</accession>
<dbReference type="GeneID" id="17270869"/>
<evidence type="ECO:0000313" key="5">
    <source>
        <dbReference type="Proteomes" id="UP000013827"/>
    </source>
</evidence>
<dbReference type="InterPro" id="IPR011993">
    <property type="entry name" value="PH-like_dom_sf"/>
</dbReference>
<dbReference type="EnsemblProtists" id="EOD25324">
    <property type="protein sequence ID" value="EOD25324"/>
    <property type="gene ID" value="EMIHUDRAFT_237857"/>
</dbReference>
<dbReference type="Gene3D" id="2.30.29.30">
    <property type="entry name" value="Pleckstrin-homology domain (PH domain)/Phosphotyrosine-binding domain (PTB)"/>
    <property type="match status" value="1"/>
</dbReference>
<feature type="compositionally biased region" description="Low complexity" evidence="2">
    <location>
        <begin position="763"/>
        <end position="775"/>
    </location>
</feature>
<evidence type="ECO:0000313" key="4">
    <source>
        <dbReference type="EnsemblProtists" id="EOD25324"/>
    </source>
</evidence>
<feature type="region of interest" description="Disordered" evidence="2">
    <location>
        <begin position="139"/>
        <end position="158"/>
    </location>
</feature>
<evidence type="ECO:0000256" key="2">
    <source>
        <dbReference type="SAM" id="MobiDB-lite"/>
    </source>
</evidence>
<dbReference type="SMART" id="SM00568">
    <property type="entry name" value="GRAM"/>
    <property type="match status" value="1"/>
</dbReference>
<feature type="region of interest" description="Disordered" evidence="2">
    <location>
        <begin position="2662"/>
        <end position="2703"/>
    </location>
</feature>
<feature type="compositionally biased region" description="Gly residues" evidence="2">
    <location>
        <begin position="1783"/>
        <end position="1792"/>
    </location>
</feature>
<feature type="region of interest" description="Disordered" evidence="2">
    <location>
        <begin position="3052"/>
        <end position="3079"/>
    </location>
</feature>
<feature type="compositionally biased region" description="Gly residues" evidence="2">
    <location>
        <begin position="437"/>
        <end position="448"/>
    </location>
</feature>
<dbReference type="Pfam" id="PF02893">
    <property type="entry name" value="GRAM"/>
    <property type="match status" value="1"/>
</dbReference>
<dbReference type="InterPro" id="IPR004182">
    <property type="entry name" value="GRAM"/>
</dbReference>
<feature type="compositionally biased region" description="Low complexity" evidence="2">
    <location>
        <begin position="2428"/>
        <end position="2447"/>
    </location>
</feature>
<feature type="compositionally biased region" description="Basic and acidic residues" evidence="2">
    <location>
        <begin position="2449"/>
        <end position="2458"/>
    </location>
</feature>
<reference evidence="4" key="2">
    <citation type="submission" date="2024-10" db="UniProtKB">
        <authorList>
            <consortium name="EnsemblProtists"/>
        </authorList>
    </citation>
    <scope>IDENTIFICATION</scope>
</reference>
<organism evidence="4 5">
    <name type="scientific">Emiliania huxleyi (strain CCMP1516)</name>
    <dbReference type="NCBI Taxonomy" id="280463"/>
    <lineage>
        <taxon>Eukaryota</taxon>
        <taxon>Haptista</taxon>
        <taxon>Haptophyta</taxon>
        <taxon>Prymnesiophyceae</taxon>
        <taxon>Isochrysidales</taxon>
        <taxon>Noelaerhabdaceae</taxon>
        <taxon>Emiliania</taxon>
    </lineage>
</organism>
<dbReference type="InterPro" id="IPR026847">
    <property type="entry name" value="VPS13"/>
</dbReference>
<reference evidence="5" key="1">
    <citation type="journal article" date="2013" name="Nature">
        <title>Pan genome of the phytoplankton Emiliania underpins its global distribution.</title>
        <authorList>
            <person name="Read B.A."/>
            <person name="Kegel J."/>
            <person name="Klute M.J."/>
            <person name="Kuo A."/>
            <person name="Lefebvre S.C."/>
            <person name="Maumus F."/>
            <person name="Mayer C."/>
            <person name="Miller J."/>
            <person name="Monier A."/>
            <person name="Salamov A."/>
            <person name="Young J."/>
            <person name="Aguilar M."/>
            <person name="Claverie J.M."/>
            <person name="Frickenhaus S."/>
            <person name="Gonzalez K."/>
            <person name="Herman E.K."/>
            <person name="Lin Y.C."/>
            <person name="Napier J."/>
            <person name="Ogata H."/>
            <person name="Sarno A.F."/>
            <person name="Shmutz J."/>
            <person name="Schroeder D."/>
            <person name="de Vargas C."/>
            <person name="Verret F."/>
            <person name="von Dassow P."/>
            <person name="Valentin K."/>
            <person name="Van de Peer Y."/>
            <person name="Wheeler G."/>
            <person name="Dacks J.B."/>
            <person name="Delwiche C.F."/>
            <person name="Dyhrman S.T."/>
            <person name="Glockner G."/>
            <person name="John U."/>
            <person name="Richards T."/>
            <person name="Worden A.Z."/>
            <person name="Zhang X."/>
            <person name="Grigoriev I.V."/>
            <person name="Allen A.E."/>
            <person name="Bidle K."/>
            <person name="Borodovsky M."/>
            <person name="Bowler C."/>
            <person name="Brownlee C."/>
            <person name="Cock J.M."/>
            <person name="Elias M."/>
            <person name="Gladyshev V.N."/>
            <person name="Groth M."/>
            <person name="Guda C."/>
            <person name="Hadaegh A."/>
            <person name="Iglesias-Rodriguez M.D."/>
            <person name="Jenkins J."/>
            <person name="Jones B.M."/>
            <person name="Lawson T."/>
            <person name="Leese F."/>
            <person name="Lindquist E."/>
            <person name="Lobanov A."/>
            <person name="Lomsadze A."/>
            <person name="Malik S.B."/>
            <person name="Marsh M.E."/>
            <person name="Mackinder L."/>
            <person name="Mock T."/>
            <person name="Mueller-Roeber B."/>
            <person name="Pagarete A."/>
            <person name="Parker M."/>
            <person name="Probert I."/>
            <person name="Quesneville H."/>
            <person name="Raines C."/>
            <person name="Rensing S.A."/>
            <person name="Riano-Pachon D.M."/>
            <person name="Richier S."/>
            <person name="Rokitta S."/>
            <person name="Shiraiwa Y."/>
            <person name="Soanes D.M."/>
            <person name="van der Giezen M."/>
            <person name="Wahlund T.M."/>
            <person name="Williams B."/>
            <person name="Wilson W."/>
            <person name="Wolfe G."/>
            <person name="Wurch L.L."/>
        </authorList>
    </citation>
    <scope>NUCLEOTIDE SEQUENCE</scope>
</reference>
<feature type="compositionally biased region" description="Basic and acidic residues" evidence="2">
    <location>
        <begin position="3056"/>
        <end position="3079"/>
    </location>
</feature>
<feature type="region of interest" description="Disordered" evidence="2">
    <location>
        <begin position="581"/>
        <end position="619"/>
    </location>
</feature>
<dbReference type="GO" id="GO:0045053">
    <property type="term" value="P:protein retention in Golgi apparatus"/>
    <property type="evidence" value="ECO:0007669"/>
    <property type="project" value="TreeGrafter"/>
</dbReference>
<feature type="compositionally biased region" description="Low complexity" evidence="2">
    <location>
        <begin position="139"/>
        <end position="148"/>
    </location>
</feature>
<dbReference type="PANTHER" id="PTHR16166">
    <property type="entry name" value="VACUOLAR PROTEIN SORTING-ASSOCIATED PROTEIN VPS13"/>
    <property type="match status" value="1"/>
</dbReference>